<protein>
    <submittedName>
        <fullName evidence="2">Uncharacterized protein</fullName>
    </submittedName>
</protein>
<name>A0A8J5MNE3_HOMAM</name>
<evidence type="ECO:0000313" key="3">
    <source>
        <dbReference type="Proteomes" id="UP000747542"/>
    </source>
</evidence>
<proteinExistence type="predicted"/>
<keyword evidence="1" id="KW-0472">Membrane</keyword>
<evidence type="ECO:0000313" key="2">
    <source>
        <dbReference type="EMBL" id="KAG7157851.1"/>
    </source>
</evidence>
<organism evidence="2 3">
    <name type="scientific">Homarus americanus</name>
    <name type="common">American lobster</name>
    <dbReference type="NCBI Taxonomy" id="6706"/>
    <lineage>
        <taxon>Eukaryota</taxon>
        <taxon>Metazoa</taxon>
        <taxon>Ecdysozoa</taxon>
        <taxon>Arthropoda</taxon>
        <taxon>Crustacea</taxon>
        <taxon>Multicrustacea</taxon>
        <taxon>Malacostraca</taxon>
        <taxon>Eumalacostraca</taxon>
        <taxon>Eucarida</taxon>
        <taxon>Decapoda</taxon>
        <taxon>Pleocyemata</taxon>
        <taxon>Astacidea</taxon>
        <taxon>Nephropoidea</taxon>
        <taxon>Nephropidae</taxon>
        <taxon>Homarus</taxon>
    </lineage>
</organism>
<comment type="caution">
    <text evidence="2">The sequence shown here is derived from an EMBL/GenBank/DDBJ whole genome shotgun (WGS) entry which is preliminary data.</text>
</comment>
<feature type="transmembrane region" description="Helical" evidence="1">
    <location>
        <begin position="98"/>
        <end position="131"/>
    </location>
</feature>
<accession>A0A8J5MNE3</accession>
<sequence>MTTALTNAYYLLLIVSLLFMITFNNILPVNFFLLFTICHQCLIPLIPVYYFCVLSTITVCWTLSTIYYCCLLDFFLLSTVTVYWGWSSIYYYCSVEFGYHLLLLSTGVCPLCTITSYNYILLSTVIFFFLLSHLTFGQPSRTLTVLE</sequence>
<dbReference type="Proteomes" id="UP000747542">
    <property type="component" value="Unassembled WGS sequence"/>
</dbReference>
<dbReference type="EMBL" id="JAHLQT010036641">
    <property type="protein sequence ID" value="KAG7157851.1"/>
    <property type="molecule type" value="Genomic_DNA"/>
</dbReference>
<keyword evidence="1" id="KW-1133">Transmembrane helix</keyword>
<feature type="transmembrane region" description="Helical" evidence="1">
    <location>
        <begin position="7"/>
        <end position="26"/>
    </location>
</feature>
<gene>
    <name evidence="2" type="ORF">Hamer_G031315</name>
</gene>
<keyword evidence="3" id="KW-1185">Reference proteome</keyword>
<keyword evidence="1" id="KW-0812">Transmembrane</keyword>
<dbReference type="AlphaFoldDB" id="A0A8J5MNE3"/>
<reference evidence="2" key="1">
    <citation type="journal article" date="2021" name="Sci. Adv.">
        <title>The American lobster genome reveals insights on longevity, neural, and immune adaptations.</title>
        <authorList>
            <person name="Polinski J.M."/>
            <person name="Zimin A.V."/>
            <person name="Clark K.F."/>
            <person name="Kohn A.B."/>
            <person name="Sadowski N."/>
            <person name="Timp W."/>
            <person name="Ptitsyn A."/>
            <person name="Khanna P."/>
            <person name="Romanova D.Y."/>
            <person name="Williams P."/>
            <person name="Greenwood S.J."/>
            <person name="Moroz L.L."/>
            <person name="Walt D.R."/>
            <person name="Bodnar A.G."/>
        </authorList>
    </citation>
    <scope>NUCLEOTIDE SEQUENCE</scope>
    <source>
        <strain evidence="2">GMGI-L3</strain>
    </source>
</reference>
<evidence type="ECO:0000256" key="1">
    <source>
        <dbReference type="SAM" id="Phobius"/>
    </source>
</evidence>